<name>A0A402B3A4_9CHLR</name>
<keyword evidence="4" id="KW-0186">Copper</keyword>
<evidence type="ECO:0000313" key="9">
    <source>
        <dbReference type="Proteomes" id="UP000287171"/>
    </source>
</evidence>
<feature type="transmembrane region" description="Helical" evidence="5">
    <location>
        <begin position="426"/>
        <end position="447"/>
    </location>
</feature>
<evidence type="ECO:0000256" key="1">
    <source>
        <dbReference type="ARBA" id="ARBA00004196"/>
    </source>
</evidence>
<feature type="transmembrane region" description="Helical" evidence="5">
    <location>
        <begin position="340"/>
        <end position="366"/>
    </location>
</feature>
<dbReference type="Proteomes" id="UP000287171">
    <property type="component" value="Unassembled WGS sequence"/>
</dbReference>
<gene>
    <name evidence="8" type="ORF">KDA_13240</name>
</gene>
<dbReference type="InterPro" id="IPR007348">
    <property type="entry name" value="CopC_dom"/>
</dbReference>
<dbReference type="GO" id="GO:0046688">
    <property type="term" value="P:response to copper ion"/>
    <property type="evidence" value="ECO:0007669"/>
    <property type="project" value="InterPro"/>
</dbReference>
<dbReference type="GO" id="GO:0005886">
    <property type="term" value="C:plasma membrane"/>
    <property type="evidence" value="ECO:0007669"/>
    <property type="project" value="TreeGrafter"/>
</dbReference>
<feature type="domain" description="YtkA-like" evidence="7">
    <location>
        <begin position="538"/>
        <end position="619"/>
    </location>
</feature>
<dbReference type="GO" id="GO:0006825">
    <property type="term" value="P:copper ion transport"/>
    <property type="evidence" value="ECO:0007669"/>
    <property type="project" value="InterPro"/>
</dbReference>
<dbReference type="GO" id="GO:0042597">
    <property type="term" value="C:periplasmic space"/>
    <property type="evidence" value="ECO:0007669"/>
    <property type="project" value="InterPro"/>
</dbReference>
<keyword evidence="9" id="KW-1185">Reference proteome</keyword>
<feature type="transmembrane region" description="Helical" evidence="5">
    <location>
        <begin position="488"/>
        <end position="506"/>
    </location>
</feature>
<keyword evidence="5" id="KW-0812">Transmembrane</keyword>
<proteinExistence type="predicted"/>
<dbReference type="PANTHER" id="PTHR34820:SF4">
    <property type="entry name" value="INNER MEMBRANE PROTEIN YEBZ"/>
    <property type="match status" value="1"/>
</dbReference>
<feature type="transmembrane region" description="Helical" evidence="5">
    <location>
        <begin position="311"/>
        <end position="334"/>
    </location>
</feature>
<feature type="transmembrane region" description="Helical" evidence="5">
    <location>
        <begin position="153"/>
        <end position="173"/>
    </location>
</feature>
<dbReference type="Pfam" id="PF04234">
    <property type="entry name" value="CopC"/>
    <property type="match status" value="1"/>
</dbReference>
<dbReference type="Gene3D" id="2.60.40.1220">
    <property type="match status" value="1"/>
</dbReference>
<feature type="transmembrane region" description="Helical" evidence="5">
    <location>
        <begin position="236"/>
        <end position="256"/>
    </location>
</feature>
<keyword evidence="5" id="KW-1133">Transmembrane helix</keyword>
<feature type="transmembrane region" description="Helical" evidence="5">
    <location>
        <begin position="387"/>
        <end position="406"/>
    </location>
</feature>
<evidence type="ECO:0000313" key="8">
    <source>
        <dbReference type="EMBL" id="GCE25840.1"/>
    </source>
</evidence>
<dbReference type="InterPro" id="IPR032693">
    <property type="entry name" value="YtkA-like_dom"/>
</dbReference>
<keyword evidence="5" id="KW-0472">Membrane</keyword>
<feature type="domain" description="CopC" evidence="6">
    <location>
        <begin position="13"/>
        <end position="114"/>
    </location>
</feature>
<reference evidence="9" key="1">
    <citation type="submission" date="2018-12" db="EMBL/GenBank/DDBJ databases">
        <title>Tengunoibacter tsumagoiensis gen. nov., sp. nov., Dictyobacter kobayashii sp. nov., D. alpinus sp. nov., and D. joshuensis sp. nov. and description of Dictyobacteraceae fam. nov. within the order Ktedonobacterales isolated from Tengu-no-mugimeshi.</title>
        <authorList>
            <person name="Wang C.M."/>
            <person name="Zheng Y."/>
            <person name="Sakai Y."/>
            <person name="Toyoda A."/>
            <person name="Minakuchi Y."/>
            <person name="Abe K."/>
            <person name="Yokota A."/>
            <person name="Yabe S."/>
        </authorList>
    </citation>
    <scope>NUCLEOTIDE SEQUENCE [LARGE SCALE GENOMIC DNA]</scope>
    <source>
        <strain evidence="9">Uno16</strain>
    </source>
</reference>
<evidence type="ECO:0000256" key="3">
    <source>
        <dbReference type="ARBA" id="ARBA00022729"/>
    </source>
</evidence>
<dbReference type="Pfam" id="PF13115">
    <property type="entry name" value="YtkA"/>
    <property type="match status" value="1"/>
</dbReference>
<sequence>MALFMPSPAAQAHAYVIGSSPVDGSTVGKVPSEVHIFFNAPISSISSAHIYSIQNGKLNEVNAAASHVSPTNAQELITSIKTPDTQPEGSYEVIWTAVANNDGNTTYGIIGFDVGYSGTGVDGTATLGPGSSNNLDSIHKIDTTALLSIAWEWLTLGALTFWIGLLVVEQLVLTAGRGSGIFAQARKKTYALEWLCLSVLLCGEILSLILRMVRLASTMQPLDVTVLFRLIPETTYGSVWLLRLLLIATTMIFLYLTQHRKLAQIPESDPEPITNFERLSTQEMKAVGPRKTRQLLETPTNEPTHPQRHNLVWLILVSLITLTFVFTSSVAQVLSPHISAVVFAWLYLIAQGIWLGGFAYLAYVLLPLLSGAELEYNTETLTFLLRRLTPILLAGMGIQLITGLFLGEASISDAQQLITDPFGRTLLIQIVVTFLTTCLSIYAVCWIRPRLTHQAMLLPVVKADLPARRTRQSELNSTRRLLKLTTRSLVVCGAIILLCTALQQFFAPPIDFPNVQYPKPGVTRPNSPVTSQTRQMGDLSVTLQLLPGRIGYEHTIIILINDNKGRPVTTANVNLTVNMQLMDMGEGQASIKEGNPVYIATFDKRSAFSMAGLWNIKVEIQRPNQKVLTDTFKITLTA</sequence>
<comment type="caution">
    <text evidence="8">The sequence shown here is derived from an EMBL/GenBank/DDBJ whole genome shotgun (WGS) entry which is preliminary data.</text>
</comment>
<protein>
    <recommendedName>
        <fullName evidence="10">CopC domain-containing protein</fullName>
    </recommendedName>
</protein>
<dbReference type="GO" id="GO:0030313">
    <property type="term" value="C:cell envelope"/>
    <property type="evidence" value="ECO:0007669"/>
    <property type="project" value="UniProtKB-SubCell"/>
</dbReference>
<dbReference type="PANTHER" id="PTHR34820">
    <property type="entry name" value="INNER MEMBRANE PROTEIN YEBZ"/>
    <property type="match status" value="1"/>
</dbReference>
<evidence type="ECO:0000256" key="2">
    <source>
        <dbReference type="ARBA" id="ARBA00022723"/>
    </source>
</evidence>
<accession>A0A402B3A4</accession>
<feature type="transmembrane region" description="Helical" evidence="5">
    <location>
        <begin position="194"/>
        <end position="216"/>
    </location>
</feature>
<evidence type="ECO:0008006" key="10">
    <source>
        <dbReference type="Google" id="ProtNLM"/>
    </source>
</evidence>
<evidence type="ECO:0000256" key="5">
    <source>
        <dbReference type="SAM" id="Phobius"/>
    </source>
</evidence>
<keyword evidence="2" id="KW-0479">Metal-binding</keyword>
<dbReference type="AlphaFoldDB" id="A0A402B3A4"/>
<organism evidence="8 9">
    <name type="scientific">Dictyobacter alpinus</name>
    <dbReference type="NCBI Taxonomy" id="2014873"/>
    <lineage>
        <taxon>Bacteria</taxon>
        <taxon>Bacillati</taxon>
        <taxon>Chloroflexota</taxon>
        <taxon>Ktedonobacteria</taxon>
        <taxon>Ktedonobacterales</taxon>
        <taxon>Dictyobacteraceae</taxon>
        <taxon>Dictyobacter</taxon>
    </lineage>
</organism>
<dbReference type="EMBL" id="BIFT01000001">
    <property type="protein sequence ID" value="GCE25840.1"/>
    <property type="molecule type" value="Genomic_DNA"/>
</dbReference>
<keyword evidence="3" id="KW-0732">Signal</keyword>
<dbReference type="InterPro" id="IPR032694">
    <property type="entry name" value="CopC/D"/>
</dbReference>
<evidence type="ECO:0000259" key="6">
    <source>
        <dbReference type="Pfam" id="PF04234"/>
    </source>
</evidence>
<dbReference type="InterPro" id="IPR014755">
    <property type="entry name" value="Cu-Rt/internalin_Ig-like"/>
</dbReference>
<dbReference type="GO" id="GO:0005507">
    <property type="term" value="F:copper ion binding"/>
    <property type="evidence" value="ECO:0007669"/>
    <property type="project" value="InterPro"/>
</dbReference>
<evidence type="ECO:0000256" key="4">
    <source>
        <dbReference type="ARBA" id="ARBA00023008"/>
    </source>
</evidence>
<dbReference type="InterPro" id="IPR014756">
    <property type="entry name" value="Ig_E-set"/>
</dbReference>
<evidence type="ECO:0000259" key="7">
    <source>
        <dbReference type="Pfam" id="PF13115"/>
    </source>
</evidence>
<comment type="subcellular location">
    <subcellularLocation>
        <location evidence="1">Cell envelope</location>
    </subcellularLocation>
</comment>
<dbReference type="SUPFAM" id="SSF81296">
    <property type="entry name" value="E set domains"/>
    <property type="match status" value="1"/>
</dbReference>